<dbReference type="Proteomes" id="UP000018050">
    <property type="component" value="Unassembled WGS sequence"/>
</dbReference>
<dbReference type="RefSeq" id="XP_013248411.1">
    <property type="nucleotide sequence ID" value="XM_013392957.1"/>
</dbReference>
<gene>
    <name evidence="1" type="ORF">EAH_00064520</name>
</gene>
<organism evidence="1 2">
    <name type="scientific">Eimeria acervulina</name>
    <name type="common">Coccidian parasite</name>
    <dbReference type="NCBI Taxonomy" id="5801"/>
    <lineage>
        <taxon>Eukaryota</taxon>
        <taxon>Sar</taxon>
        <taxon>Alveolata</taxon>
        <taxon>Apicomplexa</taxon>
        <taxon>Conoidasida</taxon>
        <taxon>Coccidia</taxon>
        <taxon>Eucoccidiorida</taxon>
        <taxon>Eimeriorina</taxon>
        <taxon>Eimeriidae</taxon>
        <taxon>Eimeria</taxon>
    </lineage>
</organism>
<reference evidence="1" key="1">
    <citation type="submission" date="2013-10" db="EMBL/GenBank/DDBJ databases">
        <title>Genomic analysis of the causative agents of coccidiosis in chickens.</title>
        <authorList>
            <person name="Reid A.J."/>
            <person name="Blake D."/>
            <person name="Billington K."/>
            <person name="Browne H."/>
            <person name="Dunn M."/>
            <person name="Hung S."/>
            <person name="Kawahara F."/>
            <person name="Miranda-Saavedra D."/>
            <person name="Mourier T."/>
            <person name="Nagra H."/>
            <person name="Otto T.D."/>
            <person name="Rawlings N."/>
            <person name="Sanchez A."/>
            <person name="Sanders M."/>
            <person name="Subramaniam C."/>
            <person name="Tay Y."/>
            <person name="Dear P."/>
            <person name="Doerig C."/>
            <person name="Gruber A."/>
            <person name="Parkinson J."/>
            <person name="Shirley M."/>
            <person name="Wan K.L."/>
            <person name="Berriman M."/>
            <person name="Tomley F."/>
            <person name="Pain A."/>
        </authorList>
    </citation>
    <scope>NUCLEOTIDE SEQUENCE</scope>
    <source>
        <strain evidence="1">Houghton</strain>
    </source>
</reference>
<evidence type="ECO:0000313" key="1">
    <source>
        <dbReference type="EMBL" id="CDI82058.1"/>
    </source>
</evidence>
<name>U6GS31_EIMAC</name>
<accession>U6GS31</accession>
<dbReference type="EMBL" id="HG671995">
    <property type="protein sequence ID" value="CDI82058.1"/>
    <property type="molecule type" value="Genomic_DNA"/>
</dbReference>
<sequence>MQHSLSKDKRFLENAKVMDLGFQRDDALQNIVEVRVGFCRFGSWWKKLSVAWRRAGGRNSRLLGGVVNSTPLSSKVGVCKPALYIWGGLCPGGKPFSLDRRRDHGQRKKAVTIMAPACGREDSMQQCRLRVKERTRVEKPVACALHHGSYSSRRIVAFGMLFWQRAILRAVCGLVVLVGTGNTARGLFLNELKGGEDGCPTLAIPLERHARASCNRALVRVPVMAKQYMDALILAAALRLPGS</sequence>
<dbReference type="GeneID" id="25274522"/>
<keyword evidence="2" id="KW-1185">Reference proteome</keyword>
<proteinExistence type="predicted"/>
<evidence type="ECO:0000313" key="2">
    <source>
        <dbReference type="Proteomes" id="UP000018050"/>
    </source>
</evidence>
<reference evidence="1" key="2">
    <citation type="submission" date="2013-10" db="EMBL/GenBank/DDBJ databases">
        <authorList>
            <person name="Aslett M."/>
        </authorList>
    </citation>
    <scope>NUCLEOTIDE SEQUENCE</scope>
    <source>
        <strain evidence="1">Houghton</strain>
    </source>
</reference>
<dbReference type="VEuPathDB" id="ToxoDB:EAH_00064520"/>
<dbReference type="AlphaFoldDB" id="U6GS31"/>
<protein>
    <submittedName>
        <fullName evidence="1">Uncharacterized protein</fullName>
    </submittedName>
</protein>